<evidence type="ECO:0000256" key="2">
    <source>
        <dbReference type="ARBA" id="ARBA00022695"/>
    </source>
</evidence>
<dbReference type="Proteomes" id="UP000325302">
    <property type="component" value="Unassembled WGS sequence"/>
</dbReference>
<keyword evidence="2" id="KW-0548">Nucleotidyltransferase</keyword>
<dbReference type="PANTHER" id="PTHR43584">
    <property type="entry name" value="NUCLEOTIDYL TRANSFERASE"/>
    <property type="match status" value="1"/>
</dbReference>
<dbReference type="NCBIfam" id="NF045761">
    <property type="entry name" value="NAMPUrTaseMurU"/>
    <property type="match status" value="1"/>
</dbReference>
<dbReference type="InterPro" id="IPR054790">
    <property type="entry name" value="MurU"/>
</dbReference>
<evidence type="ECO:0000256" key="1">
    <source>
        <dbReference type="ARBA" id="ARBA00022679"/>
    </source>
</evidence>
<dbReference type="InterPro" id="IPR050065">
    <property type="entry name" value="GlmU-like"/>
</dbReference>
<comment type="caution">
    <text evidence="4">The sequence shown here is derived from an EMBL/GenBank/DDBJ whole genome shotgun (WGS) entry which is preliminary data.</text>
</comment>
<dbReference type="InterPro" id="IPR029044">
    <property type="entry name" value="Nucleotide-diphossugar_trans"/>
</dbReference>
<reference evidence="4 5" key="1">
    <citation type="submission" date="2019-03" db="EMBL/GenBank/DDBJ databases">
        <title>Nitrincola sp. nov. isolated from an Indian soda lake.</title>
        <authorList>
            <person name="Joshi A."/>
            <person name="Thite S.V."/>
            <person name="Joseph N."/>
            <person name="Dhotre D."/>
            <person name="Moorthy M."/>
            <person name="Shouche Y.S."/>
        </authorList>
    </citation>
    <scope>NUCLEOTIDE SEQUENCE [LARGE SCALE GENOMIC DNA]</scope>
    <source>
        <strain evidence="4 5">MEB193</strain>
    </source>
</reference>
<evidence type="ECO:0000259" key="3">
    <source>
        <dbReference type="Pfam" id="PF00483"/>
    </source>
</evidence>
<proteinExistence type="predicted"/>
<dbReference type="CDD" id="cd06422">
    <property type="entry name" value="NTP_transferase_like_1"/>
    <property type="match status" value="1"/>
</dbReference>
<name>A0A5A9W1S2_9GAMM</name>
<feature type="domain" description="Nucleotidyl transferase" evidence="3">
    <location>
        <begin position="2"/>
        <end position="123"/>
    </location>
</feature>
<dbReference type="PANTHER" id="PTHR43584:SF8">
    <property type="entry name" value="N-ACETYLMURAMATE ALPHA-1-PHOSPHATE URIDYLYLTRANSFERASE"/>
    <property type="match status" value="1"/>
</dbReference>
<dbReference type="Gene3D" id="3.90.550.10">
    <property type="entry name" value="Spore Coat Polysaccharide Biosynthesis Protein SpsA, Chain A"/>
    <property type="match status" value="1"/>
</dbReference>
<dbReference type="AlphaFoldDB" id="A0A5A9W1S2"/>
<accession>A0A5A9W1S2</accession>
<organism evidence="4 5">
    <name type="scientific">Nitrincola tapanii</name>
    <dbReference type="NCBI Taxonomy" id="1708751"/>
    <lineage>
        <taxon>Bacteria</taxon>
        <taxon>Pseudomonadati</taxon>
        <taxon>Pseudomonadota</taxon>
        <taxon>Gammaproteobacteria</taxon>
        <taxon>Oceanospirillales</taxon>
        <taxon>Oceanospirillaceae</taxon>
        <taxon>Nitrincola</taxon>
    </lineage>
</organism>
<keyword evidence="1 4" id="KW-0808">Transferase</keyword>
<dbReference type="SUPFAM" id="SSF53448">
    <property type="entry name" value="Nucleotide-diphospho-sugar transferases"/>
    <property type="match status" value="1"/>
</dbReference>
<evidence type="ECO:0000313" key="5">
    <source>
        <dbReference type="Proteomes" id="UP000325302"/>
    </source>
</evidence>
<evidence type="ECO:0000313" key="4">
    <source>
        <dbReference type="EMBL" id="KAA0874035.1"/>
    </source>
</evidence>
<dbReference type="EMBL" id="SMRS01000007">
    <property type="protein sequence ID" value="KAA0874035.1"/>
    <property type="molecule type" value="Genomic_DNA"/>
</dbReference>
<sequence>MKAMILAAGLGMRMRPLTLTQPKPLIPVLDKPLIVWHLEKLAATGIRDVVINHAWLGEKIEAYLGTGQAWGLNLEYSAESEPLETGGGILKALPKLVEQEEECFFLVNADVWSDFDYSRFLRKPLLPEDLGCLVMVENPDWHRQGDFRMDERGRLHPEQGRALTYSGISLLRASLWTGQVPGVFPLAPILRQAIAADRLVAEVHTGHWSDVGTLERLTQLEQQVRQEVLL</sequence>
<dbReference type="OrthoDB" id="9788272at2"/>
<gene>
    <name evidence="4" type="ORF">E1H14_09655</name>
</gene>
<dbReference type="InterPro" id="IPR005835">
    <property type="entry name" value="NTP_transferase_dom"/>
</dbReference>
<keyword evidence="5" id="KW-1185">Reference proteome</keyword>
<dbReference type="RefSeq" id="WP_149391267.1">
    <property type="nucleotide sequence ID" value="NZ_SMRS01000007.1"/>
</dbReference>
<dbReference type="GO" id="GO:0016779">
    <property type="term" value="F:nucleotidyltransferase activity"/>
    <property type="evidence" value="ECO:0007669"/>
    <property type="project" value="UniProtKB-KW"/>
</dbReference>
<protein>
    <submittedName>
        <fullName evidence="4">Nucleotidyltransferase family protein</fullName>
    </submittedName>
</protein>
<dbReference type="Pfam" id="PF00483">
    <property type="entry name" value="NTP_transferase"/>
    <property type="match status" value="1"/>
</dbReference>